<dbReference type="Gene3D" id="3.40.630.30">
    <property type="match status" value="1"/>
</dbReference>
<name>A0A251XWD3_9MICO</name>
<evidence type="ECO:0000313" key="3">
    <source>
        <dbReference type="EMBL" id="OUE09892.1"/>
    </source>
</evidence>
<dbReference type="InterPro" id="IPR000182">
    <property type="entry name" value="GNAT_dom"/>
</dbReference>
<dbReference type="AlphaFoldDB" id="A0A251XWD3"/>
<evidence type="ECO:0000313" key="4">
    <source>
        <dbReference type="Proteomes" id="UP000195106"/>
    </source>
</evidence>
<organism evidence="3 4">
    <name type="scientific">Clavibacter michiganensis</name>
    <dbReference type="NCBI Taxonomy" id="28447"/>
    <lineage>
        <taxon>Bacteria</taxon>
        <taxon>Bacillati</taxon>
        <taxon>Actinomycetota</taxon>
        <taxon>Actinomycetes</taxon>
        <taxon>Micrococcales</taxon>
        <taxon>Microbacteriaceae</taxon>
        <taxon>Clavibacter</taxon>
    </lineage>
</organism>
<protein>
    <recommendedName>
        <fullName evidence="2">N-acetyltransferase domain-containing protein</fullName>
    </recommendedName>
</protein>
<dbReference type="Pfam" id="PF00583">
    <property type="entry name" value="Acetyltransf_1"/>
    <property type="match status" value="1"/>
</dbReference>
<gene>
    <name evidence="3" type="ORF">CMsap09_13170</name>
</gene>
<reference evidence="3 4" key="1">
    <citation type="submission" date="2016-08" db="EMBL/GenBank/DDBJ databases">
        <title>Genome sequence of Clavibacter michiganensis spp. strain CASJ009.</title>
        <authorList>
            <person name="Thapa S.P."/>
            <person name="Coaker G."/>
        </authorList>
    </citation>
    <scope>NUCLEOTIDE SEQUENCE [LARGE SCALE GENOMIC DNA]</scope>
    <source>
        <strain evidence="3">CASJ009</strain>
    </source>
</reference>
<comment type="caution">
    <text evidence="3">The sequence shown here is derived from an EMBL/GenBank/DDBJ whole genome shotgun (WGS) entry which is preliminary data.</text>
</comment>
<dbReference type="PROSITE" id="PS51186">
    <property type="entry name" value="GNAT"/>
    <property type="match status" value="1"/>
</dbReference>
<accession>A0A251XWD3</accession>
<feature type="domain" description="N-acetyltransferase" evidence="2">
    <location>
        <begin position="55"/>
        <end position="201"/>
    </location>
</feature>
<proteinExistence type="predicted"/>
<dbReference type="EMBL" id="MDHJ01000001">
    <property type="protein sequence ID" value="OUE09892.1"/>
    <property type="molecule type" value="Genomic_DNA"/>
</dbReference>
<evidence type="ECO:0000259" key="2">
    <source>
        <dbReference type="PROSITE" id="PS51186"/>
    </source>
</evidence>
<dbReference type="SUPFAM" id="SSF55729">
    <property type="entry name" value="Acyl-CoA N-acyltransferases (Nat)"/>
    <property type="match status" value="1"/>
</dbReference>
<dbReference type="InterPro" id="IPR016181">
    <property type="entry name" value="Acyl_CoA_acyltransferase"/>
</dbReference>
<dbReference type="GO" id="GO:0016747">
    <property type="term" value="F:acyltransferase activity, transferring groups other than amino-acyl groups"/>
    <property type="evidence" value="ECO:0007669"/>
    <property type="project" value="InterPro"/>
</dbReference>
<dbReference type="Proteomes" id="UP000195106">
    <property type="component" value="Unassembled WGS sequence"/>
</dbReference>
<evidence type="ECO:0000256" key="1">
    <source>
        <dbReference type="SAM" id="MobiDB-lite"/>
    </source>
</evidence>
<sequence>MPQEPVVVPANDARADALRAEGWVVAARSFGAVLHADDADPVRLRSAVERVAGIVSVRELGPDDQAAMLALDAATLDDYPGGPATQHVPLTAGTARVPSAARRAFGAVDADGSLVALTVVDLDADGRRAEVDFTVVHPAHRSRGLATAVKAASVRALVGDGVATIRTGGSSGNAGILAASAAIGFRVDEEWLTLDAPDPRDQGSRGSGRTGGEADPAGQAGQALREV</sequence>
<feature type="region of interest" description="Disordered" evidence="1">
    <location>
        <begin position="193"/>
        <end position="227"/>
    </location>
</feature>